<organism evidence="1 2">
    <name type="scientific">Vigna mungo</name>
    <name type="common">Black gram</name>
    <name type="synonym">Phaseolus mungo</name>
    <dbReference type="NCBI Taxonomy" id="3915"/>
    <lineage>
        <taxon>Eukaryota</taxon>
        <taxon>Viridiplantae</taxon>
        <taxon>Streptophyta</taxon>
        <taxon>Embryophyta</taxon>
        <taxon>Tracheophyta</taxon>
        <taxon>Spermatophyta</taxon>
        <taxon>Magnoliopsida</taxon>
        <taxon>eudicotyledons</taxon>
        <taxon>Gunneridae</taxon>
        <taxon>Pentapetalae</taxon>
        <taxon>rosids</taxon>
        <taxon>fabids</taxon>
        <taxon>Fabales</taxon>
        <taxon>Fabaceae</taxon>
        <taxon>Papilionoideae</taxon>
        <taxon>50 kb inversion clade</taxon>
        <taxon>NPAAA clade</taxon>
        <taxon>indigoferoid/millettioid clade</taxon>
        <taxon>Phaseoleae</taxon>
        <taxon>Vigna</taxon>
    </lineage>
</organism>
<keyword evidence="2" id="KW-1185">Reference proteome</keyword>
<reference evidence="1 2" key="1">
    <citation type="journal article" date="2023" name="Life. Sci Alliance">
        <title>Evolutionary insights into 3D genome organization and epigenetic landscape of Vigna mungo.</title>
        <authorList>
            <person name="Junaid A."/>
            <person name="Singh B."/>
            <person name="Bhatia S."/>
        </authorList>
    </citation>
    <scope>NUCLEOTIDE SEQUENCE [LARGE SCALE GENOMIC DNA]</scope>
    <source>
        <strain evidence="1">Urdbean</strain>
    </source>
</reference>
<evidence type="ECO:0000313" key="1">
    <source>
        <dbReference type="EMBL" id="WVZ05529.1"/>
    </source>
</evidence>
<evidence type="ECO:0000313" key="2">
    <source>
        <dbReference type="Proteomes" id="UP001374535"/>
    </source>
</evidence>
<gene>
    <name evidence="1" type="ORF">V8G54_018875</name>
</gene>
<dbReference type="AlphaFoldDB" id="A0AAQ3RRV9"/>
<sequence>MLILAKTLPMRHLSLSTLSKEKMATLEFHSLLPPIIDKKTHLFYRLLMTKRSTFLPSHKKKCNNLSTPSKGKRYDPKVTKYNKKTYLNLYAISQKKNVITFLPPQKRKDTTS</sequence>
<proteinExistence type="predicted"/>
<protein>
    <submittedName>
        <fullName evidence="1">Uncharacterized protein</fullName>
    </submittedName>
</protein>
<dbReference type="EMBL" id="CP144695">
    <property type="protein sequence ID" value="WVZ05529.1"/>
    <property type="molecule type" value="Genomic_DNA"/>
</dbReference>
<accession>A0AAQ3RRV9</accession>
<dbReference type="Proteomes" id="UP001374535">
    <property type="component" value="Chromosome 6"/>
</dbReference>
<name>A0AAQ3RRV9_VIGMU</name>